<evidence type="ECO:0000259" key="8">
    <source>
        <dbReference type="PROSITE" id="PS50113"/>
    </source>
</evidence>
<evidence type="ECO:0000259" key="6">
    <source>
        <dbReference type="PROSITE" id="PS50109"/>
    </source>
</evidence>
<dbReference type="InterPro" id="IPR003594">
    <property type="entry name" value="HATPase_dom"/>
</dbReference>
<evidence type="ECO:0000256" key="1">
    <source>
        <dbReference type="ARBA" id="ARBA00000085"/>
    </source>
</evidence>
<dbReference type="SUPFAM" id="SSF55874">
    <property type="entry name" value="ATPase domain of HSP90 chaperone/DNA topoisomerase II/histidine kinase"/>
    <property type="match status" value="1"/>
</dbReference>
<dbReference type="RefSeq" id="WP_068958586.1">
    <property type="nucleotide sequence ID" value="NZ_LGLV01000020.1"/>
</dbReference>
<dbReference type="PRINTS" id="PR00344">
    <property type="entry name" value="BCTRLSENSOR"/>
</dbReference>
<dbReference type="InterPro" id="IPR013656">
    <property type="entry name" value="PAS_4"/>
</dbReference>
<evidence type="ECO:0000256" key="3">
    <source>
        <dbReference type="ARBA" id="ARBA00022553"/>
    </source>
</evidence>
<dbReference type="InterPro" id="IPR035965">
    <property type="entry name" value="PAS-like_dom_sf"/>
</dbReference>
<dbReference type="FunFam" id="3.30.565.10:FF:000006">
    <property type="entry name" value="Sensor histidine kinase WalK"/>
    <property type="match status" value="1"/>
</dbReference>
<dbReference type="SMART" id="SM00388">
    <property type="entry name" value="HisKA"/>
    <property type="match status" value="1"/>
</dbReference>
<reference evidence="9 10" key="1">
    <citation type="journal article" date="2016" name="Syst. Appl. Microbiol.">
        <title>Pararhizobium polonicum sp. nov. isolated from tumors on stone fruit rootstocks.</title>
        <authorList>
            <person name="Pulawska J."/>
            <person name="Kuzmanovic N."/>
            <person name="Willems A."/>
            <person name="Pothier J.F."/>
        </authorList>
    </citation>
    <scope>NUCLEOTIDE SEQUENCE [LARGE SCALE GENOMIC DNA]</scope>
    <source>
        <strain evidence="9 10">F5.1</strain>
    </source>
</reference>
<keyword evidence="5" id="KW-0418">Kinase</keyword>
<protein>
    <recommendedName>
        <fullName evidence="2">histidine kinase</fullName>
        <ecNumber evidence="2">2.7.13.3</ecNumber>
    </recommendedName>
</protein>
<dbReference type="InterPro" id="IPR001610">
    <property type="entry name" value="PAC"/>
</dbReference>
<dbReference type="EMBL" id="LGLV01000020">
    <property type="protein sequence ID" value="OBZ92441.1"/>
    <property type="molecule type" value="Genomic_DNA"/>
</dbReference>
<dbReference type="CDD" id="cd00082">
    <property type="entry name" value="HisKA"/>
    <property type="match status" value="1"/>
</dbReference>
<gene>
    <name evidence="9" type="ORF">ADU59_27305</name>
</gene>
<feature type="domain" description="Histidine kinase" evidence="6">
    <location>
        <begin position="406"/>
        <end position="621"/>
    </location>
</feature>
<dbReference type="PROSITE" id="PS50112">
    <property type="entry name" value="PAS"/>
    <property type="match status" value="2"/>
</dbReference>
<dbReference type="Pfam" id="PF02518">
    <property type="entry name" value="HATPase_c"/>
    <property type="match status" value="1"/>
</dbReference>
<dbReference type="STRING" id="1612624.ADU59_27305"/>
<dbReference type="Proteomes" id="UP000093111">
    <property type="component" value="Unassembled WGS sequence"/>
</dbReference>
<dbReference type="NCBIfam" id="TIGR00229">
    <property type="entry name" value="sensory_box"/>
    <property type="match status" value="2"/>
</dbReference>
<dbReference type="SUPFAM" id="SSF47384">
    <property type="entry name" value="Homodimeric domain of signal transducing histidine kinase"/>
    <property type="match status" value="1"/>
</dbReference>
<dbReference type="Pfam" id="PF12860">
    <property type="entry name" value="PAS_7"/>
    <property type="match status" value="1"/>
</dbReference>
<dbReference type="PATRIC" id="fig|1612624.7.peg.3197"/>
<dbReference type="InterPro" id="IPR036890">
    <property type="entry name" value="HATPase_C_sf"/>
</dbReference>
<comment type="catalytic activity">
    <reaction evidence="1">
        <text>ATP + protein L-histidine = ADP + protein N-phospho-L-histidine.</text>
        <dbReference type="EC" id="2.7.13.3"/>
    </reaction>
</comment>
<evidence type="ECO:0000256" key="5">
    <source>
        <dbReference type="ARBA" id="ARBA00022777"/>
    </source>
</evidence>
<dbReference type="InterPro" id="IPR000700">
    <property type="entry name" value="PAS-assoc_C"/>
</dbReference>
<organism evidence="9 10">
    <name type="scientific">Pararhizobium polonicum</name>
    <dbReference type="NCBI Taxonomy" id="1612624"/>
    <lineage>
        <taxon>Bacteria</taxon>
        <taxon>Pseudomonadati</taxon>
        <taxon>Pseudomonadota</taxon>
        <taxon>Alphaproteobacteria</taxon>
        <taxon>Hyphomicrobiales</taxon>
        <taxon>Rhizobiaceae</taxon>
        <taxon>Rhizobium/Agrobacterium group</taxon>
        <taxon>Pararhizobium</taxon>
    </lineage>
</organism>
<dbReference type="InterPro" id="IPR000014">
    <property type="entry name" value="PAS"/>
</dbReference>
<dbReference type="GO" id="GO:0000155">
    <property type="term" value="F:phosphorelay sensor kinase activity"/>
    <property type="evidence" value="ECO:0007669"/>
    <property type="project" value="InterPro"/>
</dbReference>
<evidence type="ECO:0000256" key="4">
    <source>
        <dbReference type="ARBA" id="ARBA00022679"/>
    </source>
</evidence>
<feature type="domain" description="PAS" evidence="7">
    <location>
        <begin position="264"/>
        <end position="327"/>
    </location>
</feature>
<dbReference type="Gene3D" id="3.30.450.20">
    <property type="entry name" value="PAS domain"/>
    <property type="match status" value="3"/>
</dbReference>
<dbReference type="Pfam" id="PF13426">
    <property type="entry name" value="PAS_9"/>
    <property type="match status" value="1"/>
</dbReference>
<dbReference type="SMART" id="SM00091">
    <property type="entry name" value="PAS"/>
    <property type="match status" value="3"/>
</dbReference>
<dbReference type="PANTHER" id="PTHR43304:SF1">
    <property type="entry name" value="PAC DOMAIN-CONTAINING PROTEIN"/>
    <property type="match status" value="1"/>
</dbReference>
<dbReference type="Pfam" id="PF00512">
    <property type="entry name" value="HisKA"/>
    <property type="match status" value="1"/>
</dbReference>
<keyword evidence="10" id="KW-1185">Reference proteome</keyword>
<dbReference type="InterPro" id="IPR036097">
    <property type="entry name" value="HisK_dim/P_sf"/>
</dbReference>
<dbReference type="InterPro" id="IPR004358">
    <property type="entry name" value="Sig_transdc_His_kin-like_C"/>
</dbReference>
<dbReference type="InterPro" id="IPR005467">
    <property type="entry name" value="His_kinase_dom"/>
</dbReference>
<dbReference type="OrthoDB" id="9760752at2"/>
<dbReference type="PANTHER" id="PTHR43304">
    <property type="entry name" value="PHYTOCHROME-LIKE PROTEIN CPH1"/>
    <property type="match status" value="1"/>
</dbReference>
<evidence type="ECO:0000259" key="7">
    <source>
        <dbReference type="PROSITE" id="PS50112"/>
    </source>
</evidence>
<dbReference type="SMART" id="SM00387">
    <property type="entry name" value="HATPase_c"/>
    <property type="match status" value="1"/>
</dbReference>
<feature type="domain" description="PAC" evidence="8">
    <location>
        <begin position="79"/>
        <end position="131"/>
    </location>
</feature>
<name>A0A1C7NTW7_9HYPH</name>
<dbReference type="EC" id="2.7.13.3" evidence="2"/>
<keyword evidence="4" id="KW-0808">Transferase</keyword>
<dbReference type="CDD" id="cd00130">
    <property type="entry name" value="PAS"/>
    <property type="match status" value="2"/>
</dbReference>
<dbReference type="InterPro" id="IPR003661">
    <property type="entry name" value="HisK_dim/P_dom"/>
</dbReference>
<evidence type="ECO:0000313" key="10">
    <source>
        <dbReference type="Proteomes" id="UP000093111"/>
    </source>
</evidence>
<dbReference type="PROSITE" id="PS50113">
    <property type="entry name" value="PAC"/>
    <property type="match status" value="2"/>
</dbReference>
<dbReference type="PROSITE" id="PS50109">
    <property type="entry name" value="HIS_KIN"/>
    <property type="match status" value="1"/>
</dbReference>
<proteinExistence type="predicted"/>
<dbReference type="Pfam" id="PF08448">
    <property type="entry name" value="PAS_4"/>
    <property type="match status" value="1"/>
</dbReference>
<dbReference type="InterPro" id="IPR052162">
    <property type="entry name" value="Sensor_kinase/Photoreceptor"/>
</dbReference>
<accession>A0A1C7NTW7</accession>
<keyword evidence="3" id="KW-0597">Phosphoprotein</keyword>
<dbReference type="SMART" id="SM00086">
    <property type="entry name" value="PAC"/>
    <property type="match status" value="2"/>
</dbReference>
<sequence length="626" mass="69568">MPIAQKHFVQALYDSFPDPVVIVDSGRIIIGANSATSRQFGYTPAEIGGLPARILYASDADYEACLSRDLGKSAGDAVSEGVYQYSRKDGSIFSARLRLTEVIGDDGAVQGFIGVVHDISDILALDRERKKTADMLNAALQAIPEGFAIFDGHEKIIAFNEAYRRMLGTAGHGLQAGMTAQEILVAVHESGSDPFVTAGSPDAAAWIESRLEDFRHPGGRAQVFPSADGRWLQVESLKAVDGNTVMLLIDVTELKEAELALDRQRLEYYTLVQNIPDFITRISGDLKYTFVNERFAQFIGLPDEALIGRLCLDFVPENDRARLAQILGSLSPETPMVTREQRRYLADGSDFWIFWSNMAIYDGHKLIEYITVGRDITELKRQQARIAQQSAELRRKNEALNQFTGTVSHDLKAPLRHMSMFSEMISEDVANGNLADVPLYAGHLRQSAGRMDRLIDSLLDYAQIADQIGNWQTVSLSDVISDAILNLDSFIREAEASIEFSPLPQVKGDPELLKRLCQNLIGNAIKYRREDVSPLIRIYAEQDEDAIRVYFQDNGIGIDPRFSKKIFDVFQRLHRDEAVYQGTGIGLALAKRIAESHNGAIELDTTFTHGARFVLTLPDMRQSGGM</sequence>
<dbReference type="Gene3D" id="1.10.287.130">
    <property type="match status" value="1"/>
</dbReference>
<evidence type="ECO:0000256" key="2">
    <source>
        <dbReference type="ARBA" id="ARBA00012438"/>
    </source>
</evidence>
<dbReference type="SUPFAM" id="SSF55785">
    <property type="entry name" value="PYP-like sensor domain (PAS domain)"/>
    <property type="match status" value="3"/>
</dbReference>
<dbReference type="Gene3D" id="3.30.565.10">
    <property type="entry name" value="Histidine kinase-like ATPase, C-terminal domain"/>
    <property type="match status" value="1"/>
</dbReference>
<evidence type="ECO:0000313" key="9">
    <source>
        <dbReference type="EMBL" id="OBZ92441.1"/>
    </source>
</evidence>
<feature type="domain" description="PAC" evidence="8">
    <location>
        <begin position="337"/>
        <end position="388"/>
    </location>
</feature>
<comment type="caution">
    <text evidence="9">The sequence shown here is derived from an EMBL/GenBank/DDBJ whole genome shotgun (WGS) entry which is preliminary data.</text>
</comment>
<feature type="domain" description="PAS" evidence="7">
    <location>
        <begin position="5"/>
        <end position="49"/>
    </location>
</feature>
<dbReference type="AlphaFoldDB" id="A0A1C7NTW7"/>